<evidence type="ECO:0000313" key="1">
    <source>
        <dbReference type="EMBL" id="RYC71418.1"/>
    </source>
</evidence>
<proteinExistence type="predicted"/>
<evidence type="ECO:0008006" key="3">
    <source>
        <dbReference type="Google" id="ProtNLM"/>
    </source>
</evidence>
<dbReference type="RefSeq" id="WP_129600241.1">
    <property type="nucleotide sequence ID" value="NZ_SBLB01000001.1"/>
</dbReference>
<protein>
    <recommendedName>
        <fullName evidence="3">Transposase IS701-like DDE domain-containing protein</fullName>
    </recommendedName>
</protein>
<organism evidence="1 2">
    <name type="scientific">Spirosoma sordidisoli</name>
    <dbReference type="NCBI Taxonomy" id="2502893"/>
    <lineage>
        <taxon>Bacteria</taxon>
        <taxon>Pseudomonadati</taxon>
        <taxon>Bacteroidota</taxon>
        <taxon>Cytophagia</taxon>
        <taxon>Cytophagales</taxon>
        <taxon>Cytophagaceae</taxon>
        <taxon>Spirosoma</taxon>
    </lineage>
</organism>
<evidence type="ECO:0000313" key="2">
    <source>
        <dbReference type="Proteomes" id="UP000290407"/>
    </source>
</evidence>
<dbReference type="AlphaFoldDB" id="A0A4V1RWT8"/>
<gene>
    <name evidence="1" type="ORF">EQG79_04535</name>
</gene>
<comment type="caution">
    <text evidence="1">The sequence shown here is derived from an EMBL/GenBank/DDBJ whole genome shotgun (WGS) entry which is preliminary data.</text>
</comment>
<keyword evidence="2" id="KW-1185">Reference proteome</keyword>
<dbReference type="Proteomes" id="UP000290407">
    <property type="component" value="Unassembled WGS sequence"/>
</dbReference>
<reference evidence="1 2" key="1">
    <citation type="submission" date="2019-01" db="EMBL/GenBank/DDBJ databases">
        <title>Spirosoma flava sp. nov., a propanil-degrading bacterium isolated from herbicide-contaminated soil.</title>
        <authorList>
            <person name="Zhang L."/>
            <person name="Jiang J.-D."/>
        </authorList>
    </citation>
    <scope>NUCLEOTIDE SEQUENCE [LARGE SCALE GENOMIC DNA]</scope>
    <source>
        <strain evidence="1 2">TY50</strain>
    </source>
</reference>
<sequence length="142" mass="16840">MVAFFRWYTTWVEYAQDRLRVRSTLLSQAVSAFGGQLWPVFDQVYAGKRWLGELLTQRVGSVLRWPTRYQLVDDKGRRAAWQIARRRTAQVRRRVWDTHHQQWRTGAALALAVNHPDYPDEALWLVVCRLGKGRKPWYLLTN</sequence>
<dbReference type="EMBL" id="SBLB01000001">
    <property type="protein sequence ID" value="RYC71418.1"/>
    <property type="molecule type" value="Genomic_DNA"/>
</dbReference>
<name>A0A4V1RWT8_9BACT</name>
<accession>A0A4V1RWT8</accession>